<dbReference type="SMART" id="SM00849">
    <property type="entry name" value="Lactamase_B"/>
    <property type="match status" value="1"/>
</dbReference>
<evidence type="ECO:0000259" key="7">
    <source>
        <dbReference type="SMART" id="SM00849"/>
    </source>
</evidence>
<dbReference type="SUPFAM" id="SSF56281">
    <property type="entry name" value="Metallo-hydrolase/oxidoreductase"/>
    <property type="match status" value="1"/>
</dbReference>
<gene>
    <name evidence="9 10" type="primary">LOC101855886</name>
</gene>
<evidence type="ECO:0000313" key="9">
    <source>
        <dbReference type="RefSeq" id="XP_005103855.1"/>
    </source>
</evidence>
<organism evidence="8 10">
    <name type="scientific">Aplysia californica</name>
    <name type="common">California sea hare</name>
    <dbReference type="NCBI Taxonomy" id="6500"/>
    <lineage>
        <taxon>Eukaryota</taxon>
        <taxon>Metazoa</taxon>
        <taxon>Spiralia</taxon>
        <taxon>Lophotrochozoa</taxon>
        <taxon>Mollusca</taxon>
        <taxon>Gastropoda</taxon>
        <taxon>Heterobranchia</taxon>
        <taxon>Euthyneura</taxon>
        <taxon>Tectipleura</taxon>
        <taxon>Aplysiida</taxon>
        <taxon>Aplysioidea</taxon>
        <taxon>Aplysiidae</taxon>
        <taxon>Aplysia</taxon>
    </lineage>
</organism>
<comment type="subcellular location">
    <subcellularLocation>
        <location evidence="1">Cytoplasm</location>
        <location evidence="1">Cytosol</location>
    </subcellularLocation>
</comment>
<comment type="subunit">
    <text evidence="2">Homodimer.</text>
</comment>
<sequence length="230" mass="25504">MYEVIVLKEGYNHPETQGTTRAGATVTLLKGPSNIIVDTGSPWDKDVVLKGLAGHNLKPEDIQYVVCSHGHSDHVGNLNLFTQALFVVGYDICRGDQYLLHDFKEGIPYEIDEDVEVWPTPGHTGNDVSVVVKNTNLGTVAVVGDLFECEADLDCPSLWQDHSENPYLQEKCRINILREADYIVPGHGAMFHVPKESKKQLRVVMLSEEFFSCGETVSATKSECIIVETD</sequence>
<evidence type="ECO:0000256" key="3">
    <source>
        <dbReference type="ARBA" id="ARBA00014856"/>
    </source>
</evidence>
<comment type="catalytic activity">
    <reaction evidence="5">
        <text>a ribonucleotidyl-ribonucleotide-RNA + H2O = a 3'-end ribonucleotide-RNA + a 5'-end 5'-phospho-ribonucleoside-RNA + H(+)</text>
        <dbReference type="Rhea" id="RHEA:68096"/>
        <dbReference type="Rhea" id="RHEA-COMP:15179"/>
        <dbReference type="Rhea" id="RHEA-COMP:17355"/>
        <dbReference type="Rhea" id="RHEA-COMP:17428"/>
        <dbReference type="ChEBI" id="CHEBI:15377"/>
        <dbReference type="ChEBI" id="CHEBI:15378"/>
        <dbReference type="ChEBI" id="CHEBI:74896"/>
        <dbReference type="ChEBI" id="CHEBI:138282"/>
        <dbReference type="ChEBI" id="CHEBI:173118"/>
    </reaction>
    <physiologicalReaction direction="left-to-right" evidence="5">
        <dbReference type="Rhea" id="RHEA:68097"/>
    </physiologicalReaction>
</comment>
<evidence type="ECO:0000256" key="2">
    <source>
        <dbReference type="ARBA" id="ARBA00011738"/>
    </source>
</evidence>
<dbReference type="GeneID" id="101855886"/>
<feature type="domain" description="Metallo-beta-lactamase" evidence="7">
    <location>
        <begin position="23"/>
        <end position="187"/>
    </location>
</feature>
<evidence type="ECO:0000313" key="10">
    <source>
        <dbReference type="RefSeq" id="XP_005103856.1"/>
    </source>
</evidence>
<proteinExistence type="predicted"/>
<dbReference type="PANTHER" id="PTHR23200:SF48">
    <property type="entry name" value="METALLO-BETA-LACTAMASE DOMAIN-CONTAINING PROTEIN 1"/>
    <property type="match status" value="1"/>
</dbReference>
<keyword evidence="8" id="KW-1185">Reference proteome</keyword>
<dbReference type="RefSeq" id="XP_005103855.1">
    <property type="nucleotide sequence ID" value="XM_005103798.3"/>
</dbReference>
<dbReference type="CDD" id="cd07711">
    <property type="entry name" value="MBLAC1-like_MBL-fold"/>
    <property type="match status" value="1"/>
</dbReference>
<dbReference type="Gene3D" id="3.60.15.10">
    <property type="entry name" value="Ribonuclease Z/Hydroxyacylglutathione hydrolase-like"/>
    <property type="match status" value="1"/>
</dbReference>
<evidence type="ECO:0000256" key="5">
    <source>
        <dbReference type="ARBA" id="ARBA00044690"/>
    </source>
</evidence>
<comment type="function">
    <text evidence="6">Endoribonuclease that catalyzes the hydrolysis of histone-coding pre-mRNA 3'-end. Involved in histone pre-mRNA processing during the S-phase of the cell cycle, which is required for entering/progressing through S-phase. Cleaves histone pre-mRNA at a major and a minor cleavage site after the 5'-ACCCA-3' and the 5'-ACCCACA-3' sequence, respectively, and located downstream of the stem-loop. May require the presence of the HDE element located at the histone pre-RNA 3'-end to avoid non-specific cleavage.</text>
</comment>
<dbReference type="InterPro" id="IPR001279">
    <property type="entry name" value="Metallo-B-lactamas"/>
</dbReference>
<evidence type="ECO:0000313" key="8">
    <source>
        <dbReference type="Proteomes" id="UP000694888"/>
    </source>
</evidence>
<dbReference type="PANTHER" id="PTHR23200">
    <property type="entry name" value="METALLO-BETA-LACTAMASE DOMAIN-CONTAINING PROTEIN 1"/>
    <property type="match status" value="1"/>
</dbReference>
<dbReference type="RefSeq" id="XP_005103856.1">
    <property type="nucleotide sequence ID" value="XM_005103799.3"/>
</dbReference>
<name>A0ABM0JXH4_APLCA</name>
<dbReference type="Pfam" id="PF00753">
    <property type="entry name" value="Lactamase_B"/>
    <property type="match status" value="1"/>
</dbReference>
<dbReference type="Proteomes" id="UP000694888">
    <property type="component" value="Unplaced"/>
</dbReference>
<protein>
    <recommendedName>
        <fullName evidence="3">Metallo-beta-lactamase domain-containing protein 1</fullName>
    </recommendedName>
    <alternativeName>
        <fullName evidence="4">Endoribonuclease MBLAC1</fullName>
    </alternativeName>
</protein>
<accession>A0ABM0JXH4</accession>
<evidence type="ECO:0000256" key="4">
    <source>
        <dbReference type="ARBA" id="ARBA00032988"/>
    </source>
</evidence>
<evidence type="ECO:0000256" key="6">
    <source>
        <dbReference type="ARBA" id="ARBA00045869"/>
    </source>
</evidence>
<reference evidence="9 10" key="1">
    <citation type="submission" date="2025-05" db="UniProtKB">
        <authorList>
            <consortium name="RefSeq"/>
        </authorList>
    </citation>
    <scope>IDENTIFICATION</scope>
</reference>
<evidence type="ECO:0000256" key="1">
    <source>
        <dbReference type="ARBA" id="ARBA00004514"/>
    </source>
</evidence>
<dbReference type="InterPro" id="IPR036866">
    <property type="entry name" value="RibonucZ/Hydroxyglut_hydro"/>
</dbReference>
<dbReference type="InterPro" id="IPR039344">
    <property type="entry name" value="MBLAC1"/>
</dbReference>